<organism evidence="8">
    <name type="scientific">Guillardia theta (strain CCMP2712)</name>
    <name type="common">Cryptophyte</name>
    <dbReference type="NCBI Taxonomy" id="905079"/>
    <lineage>
        <taxon>Eukaryota</taxon>
        <taxon>Cryptophyceae</taxon>
        <taxon>Pyrenomonadales</taxon>
        <taxon>Geminigeraceae</taxon>
        <taxon>Guillardia</taxon>
    </lineage>
</organism>
<dbReference type="SUPFAM" id="SSF81296">
    <property type="entry name" value="E set domains"/>
    <property type="match status" value="3"/>
</dbReference>
<dbReference type="CDD" id="cd00041">
    <property type="entry name" value="CUB"/>
    <property type="match status" value="1"/>
</dbReference>
<evidence type="ECO:0000313" key="10">
    <source>
        <dbReference type="Proteomes" id="UP000011087"/>
    </source>
</evidence>
<dbReference type="PANTHER" id="PTHR46769">
    <property type="entry name" value="POLYCYSTIC KIDNEY AND HEPATIC DISEASE 1 (AUTOSOMAL RECESSIVE)-LIKE 1"/>
    <property type="match status" value="1"/>
</dbReference>
<dbReference type="SMART" id="SM00429">
    <property type="entry name" value="IPT"/>
    <property type="match status" value="1"/>
</dbReference>
<dbReference type="Pfam" id="PF13385">
    <property type="entry name" value="Laminin_G_3"/>
    <property type="match status" value="1"/>
</dbReference>
<dbReference type="InterPro" id="IPR002909">
    <property type="entry name" value="IPT_dom"/>
</dbReference>
<accession>L1JLJ3</accession>
<dbReference type="STRING" id="905079.L1JLJ3"/>
<keyword evidence="10" id="KW-1185">Reference proteome</keyword>
<dbReference type="InterPro" id="IPR000859">
    <property type="entry name" value="CUB_dom"/>
</dbReference>
<gene>
    <name evidence="8" type="ORF">GUITHDRAFT_136070</name>
</gene>
<dbReference type="HOGENOM" id="CLU_222904_0_0_1"/>
<reference evidence="8 10" key="1">
    <citation type="journal article" date="2012" name="Nature">
        <title>Algal genomes reveal evolutionary mosaicism and the fate of nucleomorphs.</title>
        <authorList>
            <consortium name="DOE Joint Genome Institute"/>
            <person name="Curtis B.A."/>
            <person name="Tanifuji G."/>
            <person name="Burki F."/>
            <person name="Gruber A."/>
            <person name="Irimia M."/>
            <person name="Maruyama S."/>
            <person name="Arias M.C."/>
            <person name="Ball S.G."/>
            <person name="Gile G.H."/>
            <person name="Hirakawa Y."/>
            <person name="Hopkins J.F."/>
            <person name="Kuo A."/>
            <person name="Rensing S.A."/>
            <person name="Schmutz J."/>
            <person name="Symeonidi A."/>
            <person name="Elias M."/>
            <person name="Eveleigh R.J."/>
            <person name="Herman E.K."/>
            <person name="Klute M.J."/>
            <person name="Nakayama T."/>
            <person name="Obornik M."/>
            <person name="Reyes-Prieto A."/>
            <person name="Armbrust E.V."/>
            <person name="Aves S.J."/>
            <person name="Beiko R.G."/>
            <person name="Coutinho P."/>
            <person name="Dacks J.B."/>
            <person name="Durnford D.G."/>
            <person name="Fast N.M."/>
            <person name="Green B.R."/>
            <person name="Grisdale C.J."/>
            <person name="Hempel F."/>
            <person name="Henrissat B."/>
            <person name="Hoppner M.P."/>
            <person name="Ishida K."/>
            <person name="Kim E."/>
            <person name="Koreny L."/>
            <person name="Kroth P.G."/>
            <person name="Liu Y."/>
            <person name="Malik S.B."/>
            <person name="Maier U.G."/>
            <person name="McRose D."/>
            <person name="Mock T."/>
            <person name="Neilson J.A."/>
            <person name="Onodera N.T."/>
            <person name="Poole A.M."/>
            <person name="Pritham E.J."/>
            <person name="Richards T.A."/>
            <person name="Rocap G."/>
            <person name="Roy S.W."/>
            <person name="Sarai C."/>
            <person name="Schaack S."/>
            <person name="Shirato S."/>
            <person name="Slamovits C.H."/>
            <person name="Spencer D.F."/>
            <person name="Suzuki S."/>
            <person name="Worden A.Z."/>
            <person name="Zauner S."/>
            <person name="Barry K."/>
            <person name="Bell C."/>
            <person name="Bharti A.K."/>
            <person name="Crow J.A."/>
            <person name="Grimwood J."/>
            <person name="Kramer R."/>
            <person name="Lindquist E."/>
            <person name="Lucas S."/>
            <person name="Salamov A."/>
            <person name="McFadden G.I."/>
            <person name="Lane C.E."/>
            <person name="Keeling P.J."/>
            <person name="Gray M.W."/>
            <person name="Grigoriev I.V."/>
            <person name="Archibald J.M."/>
        </authorList>
    </citation>
    <scope>NUCLEOTIDE SEQUENCE</scope>
    <source>
        <strain evidence="8 10">CCMP2712</strain>
    </source>
</reference>
<protein>
    <recommendedName>
        <fullName evidence="11">CUB domain-containing protein</fullName>
    </recommendedName>
</protein>
<dbReference type="RefSeq" id="XP_005836381.1">
    <property type="nucleotide sequence ID" value="XM_005836324.1"/>
</dbReference>
<dbReference type="Pfam" id="PF01833">
    <property type="entry name" value="TIG"/>
    <property type="match status" value="5"/>
</dbReference>
<keyword evidence="4" id="KW-1015">Disulfide bond</keyword>
<feature type="signal peptide" evidence="5">
    <location>
        <begin position="1"/>
        <end position="17"/>
    </location>
</feature>
<dbReference type="Gene3D" id="2.60.120.290">
    <property type="entry name" value="Spermadhesin, CUB domain"/>
    <property type="match status" value="1"/>
</dbReference>
<feature type="domain" description="CUB" evidence="6">
    <location>
        <begin position="1063"/>
        <end position="1204"/>
    </location>
</feature>
<evidence type="ECO:0000313" key="8">
    <source>
        <dbReference type="EMBL" id="EKX49401.1"/>
    </source>
</evidence>
<keyword evidence="3" id="KW-0677">Repeat</keyword>
<dbReference type="OrthoDB" id="9985181at2759"/>
<dbReference type="InterPro" id="IPR007110">
    <property type="entry name" value="Ig-like_dom"/>
</dbReference>
<name>L1JLJ3_GUITC</name>
<evidence type="ECO:0008006" key="11">
    <source>
        <dbReference type="Google" id="ProtNLM"/>
    </source>
</evidence>
<dbReference type="SUPFAM" id="SSF75011">
    <property type="entry name" value="3-carboxy-cis,cis-mucoante lactonizing enzyme"/>
    <property type="match status" value="1"/>
</dbReference>
<dbReference type="SUPFAM" id="SSF49899">
    <property type="entry name" value="Concanavalin A-like lectins/glucanases"/>
    <property type="match status" value="1"/>
</dbReference>
<dbReference type="PANTHER" id="PTHR46769:SF2">
    <property type="entry name" value="FIBROCYSTIN-L ISOFORM 2 PRECURSOR-RELATED"/>
    <property type="match status" value="1"/>
</dbReference>
<reference evidence="9" key="3">
    <citation type="submission" date="2016-03" db="UniProtKB">
        <authorList>
            <consortium name="EnsemblProtists"/>
        </authorList>
    </citation>
    <scope>IDENTIFICATION</scope>
</reference>
<dbReference type="InterPro" id="IPR052387">
    <property type="entry name" value="Fibrocystin"/>
</dbReference>
<dbReference type="InterPro" id="IPR009039">
    <property type="entry name" value="EAR"/>
</dbReference>
<comment type="subcellular location">
    <subcellularLocation>
        <location evidence="1">Cell projection</location>
        <location evidence="1">Stereocilium</location>
    </subcellularLocation>
</comment>
<evidence type="ECO:0000256" key="2">
    <source>
        <dbReference type="ARBA" id="ARBA00022729"/>
    </source>
</evidence>
<dbReference type="InterPro" id="IPR013320">
    <property type="entry name" value="ConA-like_dom_sf"/>
</dbReference>
<proteinExistence type="predicted"/>
<dbReference type="EnsemblProtists" id="EKX49401">
    <property type="protein sequence ID" value="EKX49401"/>
    <property type="gene ID" value="GUITHDRAFT_136070"/>
</dbReference>
<evidence type="ECO:0000256" key="1">
    <source>
        <dbReference type="ARBA" id="ARBA00004645"/>
    </source>
</evidence>
<dbReference type="PROSITE" id="PS50912">
    <property type="entry name" value="EAR"/>
    <property type="match status" value="1"/>
</dbReference>
<dbReference type="InterPro" id="IPR035914">
    <property type="entry name" value="Sperma_CUB_dom_sf"/>
</dbReference>
<dbReference type="KEGG" id="gtt:GUITHDRAFT_136070"/>
<dbReference type="Proteomes" id="UP000011087">
    <property type="component" value="Unassembled WGS sequence"/>
</dbReference>
<evidence type="ECO:0000256" key="5">
    <source>
        <dbReference type="SAM" id="SignalP"/>
    </source>
</evidence>
<dbReference type="InterPro" id="IPR015943">
    <property type="entry name" value="WD40/YVTN_repeat-like_dom_sf"/>
</dbReference>
<feature type="chain" id="PRO_5008771513" description="CUB domain-containing protein" evidence="5">
    <location>
        <begin position="18"/>
        <end position="6735"/>
    </location>
</feature>
<dbReference type="Gene3D" id="2.60.40.10">
    <property type="entry name" value="Immunoglobulins"/>
    <property type="match status" value="4"/>
</dbReference>
<dbReference type="Gene3D" id="2.130.10.10">
    <property type="entry name" value="YVTN repeat-like/Quinoprotein amine dehydrogenase"/>
    <property type="match status" value="1"/>
</dbReference>
<evidence type="ECO:0000259" key="7">
    <source>
        <dbReference type="PROSITE" id="PS50835"/>
    </source>
</evidence>
<feature type="domain" description="Ig-like" evidence="7">
    <location>
        <begin position="204"/>
        <end position="305"/>
    </location>
</feature>
<evidence type="ECO:0000313" key="9">
    <source>
        <dbReference type="EnsemblProtists" id="EKX49401"/>
    </source>
</evidence>
<dbReference type="GeneID" id="17305980"/>
<keyword evidence="2 5" id="KW-0732">Signal</keyword>
<evidence type="ECO:0000256" key="4">
    <source>
        <dbReference type="ARBA" id="ARBA00023157"/>
    </source>
</evidence>
<dbReference type="SMART" id="SM00042">
    <property type="entry name" value="CUB"/>
    <property type="match status" value="1"/>
</dbReference>
<reference evidence="10" key="2">
    <citation type="submission" date="2012-11" db="EMBL/GenBank/DDBJ databases">
        <authorList>
            <person name="Kuo A."/>
            <person name="Curtis B.A."/>
            <person name="Tanifuji G."/>
            <person name="Burki F."/>
            <person name="Gruber A."/>
            <person name="Irimia M."/>
            <person name="Maruyama S."/>
            <person name="Arias M.C."/>
            <person name="Ball S.G."/>
            <person name="Gile G.H."/>
            <person name="Hirakawa Y."/>
            <person name="Hopkins J.F."/>
            <person name="Rensing S.A."/>
            <person name="Schmutz J."/>
            <person name="Symeonidi A."/>
            <person name="Elias M."/>
            <person name="Eveleigh R.J."/>
            <person name="Herman E.K."/>
            <person name="Klute M.J."/>
            <person name="Nakayama T."/>
            <person name="Obornik M."/>
            <person name="Reyes-Prieto A."/>
            <person name="Armbrust E.V."/>
            <person name="Aves S.J."/>
            <person name="Beiko R.G."/>
            <person name="Coutinho P."/>
            <person name="Dacks J.B."/>
            <person name="Durnford D.G."/>
            <person name="Fast N.M."/>
            <person name="Green B.R."/>
            <person name="Grisdale C."/>
            <person name="Hempe F."/>
            <person name="Henrissat B."/>
            <person name="Hoppner M.P."/>
            <person name="Ishida K.-I."/>
            <person name="Kim E."/>
            <person name="Koreny L."/>
            <person name="Kroth P.G."/>
            <person name="Liu Y."/>
            <person name="Malik S.-B."/>
            <person name="Maier U.G."/>
            <person name="McRose D."/>
            <person name="Mock T."/>
            <person name="Neilson J.A."/>
            <person name="Onodera N.T."/>
            <person name="Poole A.M."/>
            <person name="Pritham E.J."/>
            <person name="Richards T.A."/>
            <person name="Rocap G."/>
            <person name="Roy S.W."/>
            <person name="Sarai C."/>
            <person name="Schaack S."/>
            <person name="Shirato S."/>
            <person name="Slamovits C.H."/>
            <person name="Spencer D.F."/>
            <person name="Suzuki S."/>
            <person name="Worden A.Z."/>
            <person name="Zauner S."/>
            <person name="Barry K."/>
            <person name="Bell C."/>
            <person name="Bharti A.K."/>
            <person name="Crow J.A."/>
            <person name="Grimwood J."/>
            <person name="Kramer R."/>
            <person name="Lindquist E."/>
            <person name="Lucas S."/>
            <person name="Salamov A."/>
            <person name="McFadden G.I."/>
            <person name="Lane C.E."/>
            <person name="Keeling P.J."/>
            <person name="Gray M.W."/>
            <person name="Grigoriev I.V."/>
            <person name="Archibald J.M."/>
        </authorList>
    </citation>
    <scope>NUCLEOTIDE SEQUENCE</scope>
    <source>
        <strain evidence="10">CCMP2712</strain>
    </source>
</reference>
<dbReference type="InterPro" id="IPR014756">
    <property type="entry name" value="Ig_E-set"/>
</dbReference>
<dbReference type="Gene3D" id="2.60.120.200">
    <property type="match status" value="1"/>
</dbReference>
<evidence type="ECO:0000256" key="3">
    <source>
        <dbReference type="ARBA" id="ARBA00022737"/>
    </source>
</evidence>
<dbReference type="InterPro" id="IPR013783">
    <property type="entry name" value="Ig-like_fold"/>
</dbReference>
<dbReference type="SUPFAM" id="SSF49854">
    <property type="entry name" value="Spermadhesin, CUB domain"/>
    <property type="match status" value="1"/>
</dbReference>
<dbReference type="PROSITE" id="PS01180">
    <property type="entry name" value="CUB"/>
    <property type="match status" value="1"/>
</dbReference>
<dbReference type="PaxDb" id="55529-EKX49401"/>
<dbReference type="PROSITE" id="PS50835">
    <property type="entry name" value="IG_LIKE"/>
    <property type="match status" value="1"/>
</dbReference>
<sequence>MKLPFLFLIIMIDRIHCNYPVWETINPSSVPAKGGFTITVNGQDFRSESKQYNCTFKLDQFRLSVVADIEENNILTCLVDTWGHHAGLAELIITEESKRPVLFVGNESGMNVDVFQGWEQSSLDGIPISSTGGGQILFTGYGFIGSSQYSQMYQCIFRRNGNEVLSTFGMADSSHVACNIPAWGTIFSASIQSREIGLSPASNPPISVTLQFEGTEVAFTEGDARTLEKIPTFPCHVHTCYLYFFATWSRAALSSDLETFSDRSSWFIRPISANGNQSIVVAGSGFGGSYDYLCVIRNSQGLNVSETALFVNANTLQCQIPTWPFKSGIVNLSLLVSYDGYENSAVFGTEDVSFSFYAEWNSVWPRQAFASGGISLTISGAGFDVSAVYSLRFNSTLNTKCDVVNTFELVCPMEQWQGSHGSVCVSLTENGNIVHVNSECVQFQIFPFWFSINKCNTTFPVSELIEFNISGFGFAVDKTYTCNTNRVSFYSSWSHISPNSAPFKGGSVITVHGYGFSDRSSYMCDFQFSSGGAQFVSSQVLTCISPASNVSTTEVSVIEDGNVVSYMGGGNVLVFESQWNSIGTPVVLGKEGANVTVKGQGFAEPLYDCLFIPLNGGPSKLGVGQSLGENDILCSLPKWYLPAGKVRLVVQYRDSHLNMTFIGSEEKSIFEVSEGWDEFSETSLQFSAKSSEPLGIKGYGFDAMKVYTCQFTRSEKEVVRTNASVFNSSTLSCPLPVWGSMFAAGKRSGYVALLILYEEMLIPFTNNTFHVQDTLQCSGNLHINGCSILFDTVWDYAISSTTTSQVLQTSLVTVFGFGFDELSSYICDFFCFEDASQSKQAYGTTSNARVENQSAIVCNFSEWSFETRQNISLSILLSEGQASQLAFEGPRPPSFWIRRELHGIQNTVGSAAGGTEVHILGAFMPNLTAFCNFDGLLSRASFVSYSLYKCTTPTWLSASGVVPIDFIEVYPRPIRSSPDFNRYALPDLSFLLTNTTDSELNRTCSEGDTTCFKIQVGSFYFFPHFAELTPNFGDRRGLSDFISANASVTAHAFGLIATRNYTCQLTLQVDIAPYEATIPRNSITQSQDLAQVCTYLQWGGFTDGSPPDQDYPINTFKCWILAPQGAQSLFLQFPRFETELDWDFVEIWDCFDIACSDKTLIRSLTGSPGPAEAATASSSGVVLVTFHSDELINKQGFESRFEIFSVLSSPSSPVDSFRVVCPLPVWDIDTPWKQFFDKQVDVLLLESADPAAAASSSRAVAISGTSSFVWTQVNRPPSYIGHDVHVLASPSAQGYSFQWATDILTGRNAMHTQTQIEADQLLTFQVQIVSASMEDMFLESPAINPEGQLSFVVRANKFGTVVFHVTLQDDGGRAFGGEDSYTLPFRLDVILPSSLSSFWDVDFLSNLRIFENSGRHHIMFYRQVTTTSDIPPRIPIFKNFSYESSYFEDIPTIERNIIHFKPRANVFGNTSIVFTIEEAAEFDAVNNYTFSGMKQFVLHIEIVHVNVAPSFRFEDALVSINETVYFDGALQSLSSFAVDILPGPNISFGPKGENWPEEGQLLTFQVFPESLVFLTQPHLSSNGTLSFSLKRNLNGIVRLNVLLQDDGGTLLEGQDVSVIHNLTIDVLPVNDPPDFTILCDLSSYIDVSCSASCPHGRYLKDPQETLSLVTEQGALNTSIAEVTKLIDQLDHDMAVGLVSRNYFLAQYKQLKGDLDRSNVRLAYVNLLLSNDPCKVDIVVEESCFHCSQLPMGCGHGVSFSHLAGSIKPSIFNSADELRQTLSFTFTQVGAPLGHSVMFSFGPSISVATGDLTACLLEYANGEKTFSVYLEDDGGVERGGINAQGPVFITFHVLPINQPPSFQVCDTCLPSQRQAVGMCCQEQYSEVVFQDLACDSTSYESPSCSLSLQVPTFERSRSHLIIRVMIENINFDGADEFVPRIALNDEALITSYDPARHQCGSFSQLEFPLEKFGTVEFSLITNLKFYRFDQTCSGKTLNVRVQVVSKPFGHQFVVWKSTINKSALRWYDNFNVNILKGGTFLDGSDSESDQNITFSTSLASTPSSLFAQPPFFHSNGTLEFTVTPGVSGEALVGVRLADDGFEEDLRAGTQAFDAQRGYAYAGRNTSEEHNFSLVVACTYTVLELGASVPLAEARRVLATGLGMELGRVVALPPESVYGIGLVGLSEEEAVVFVENASTYSGWLEGAFPLAGEWVRRAEAYVKNFDAEATFRISNSTVTIYGAEYPRESPFMLDDFIMNVTAPSDTALDVYGFPQVYFHVVPLRYRMQGGNWTSFSEDDPNLRVSDIKIENNCTLSAYDNGTLVHKTSAPYSCLNTTLVVGTFKYVEAEFMVTMNGTNGTVTNFFNVSVLKFVEVPETLTYSTDEVILDVDVSATNFSTFYELPYLEQQQIVTFSLFDALPSAYSGLMQPSIDLQGNLFFHLTAGQNGVEKFIFAASVDDPDIWGICILRADGGRDCVARKTASVVNISLVIDVKSFNNPPYFQWNTSNPNICCTDLISQFESYVCKLLQPDGYQEIVSIFVHENCVDCPSSSSCQYGGNLTSILSPHTILASQQDFPNERSQQLSFQISSQGICGIGSLFVADSVQINSHTGDLTFCMGEFNYGIEQFEVKLLDDAGGQSQNRSLLKLYVLPVNQAPNFRLQSLCFQEQCVSEFIANQQAYVHGIIVWKNYLNQNSHKLYEAFASNLTKGGVRADGSDSESDQNITFSTSLASTPSSLFAQPPFFHSNGTLEFTVTPGVSGEALVGVRLADDGFEEDLRAGTQAFDAQRGYAYAGRNTSEEHNFSLVVACTYTVLELGASVPLAEARRVLATGLGMELGRVVALPPESVYGIGLVGLSEEEAVVFVENASTYSGWLEGAFPSAGEWVRRAEAYVKNFDAEATFRISNSTVTIYGAEYPRESPFMLENLMQDILPRRDSPLNTNGEIHISFLLSPKRFRRRMDDEWANVTADPVFSSVRLEANCSHSCDQLMPDCSSRLTLAKGPTDFGQVEYEVRMNGSTVVRTLLLEAMIGVGYTTIVQREVVDQREIYSQDFIQTAFTALSVYGPVSQILLSSAEYDLIDRVTREVVVDRRLKFYGQFSFKLLSNHSYMFLKFPRVEMLDNLRGSLVFELVPYQNGNATFEFSMILPNGNFSGTVFNINVLPVNQPPRFRIESLLLLDEAAKIAPVSIPGFATDIAPGPAAAEDERSQELTFNLTAASPADFLTLPQIDVMGNLTFQLVPSLCGETCVDVVLRDNGGTANAGQDQSNSRFCVKVSFNNTAPEFTLQPSVQINEGEYLAARLITNISSGSSPCGDVNQEVTFKVSYLQGTSASESPLPDIFVNGTVLFQSMLNKFGTFKFGVELQDDGGSTNYPMTSALQELDINVLPCNNPPSFDVAVTSNETVGMSEGNHRIFLTVLEQQREEALVLRDLVYHVLAGPANEACQEMQMKVEGDTASAFLYANVTLSVNTSYFDQCSMASDWLTRGFNGSLSFALVPHWNGFLNFSLLLTDSGPDGGCSSNSFERKVSLYVVPVNSAPVITATPIITLQEGENLTVLDHFANISSGAYNEVQQVLSVALVQSSGPVGVIAQLRAFCVFEGEDLEFPTACASGVVKLIVRPERNRFGLVNFTMRVSDNGGTELGGINESTTSFLISVAARNDPPAFRPTQDAHISMGPWESLLGSDCPSALDCGTIKRCGEPIYYCENQLGVFDVQVNMVTAEQVFKAASRDLDLIVYSLPRFHFSQGSRVCILEDSAPEQIKVETSWTSLFTPTGQPYVNGSGYLFVEPADNQFGLLNMQVVLQVQDEFSSVKRRSDPQSFSVHVLPINDPPSFQLVGEISVSPFQYLSTQFVRVADSLVAGPWNEVTEALMFQTFPRIDSNGDLILNFSSTFFGSCQVFVQLFDDGNSDVASPQLLFPADVRQDIAQATNVCDVNAPTVRTLESKEANSSSIYSFTINLLHENIKPAFAINQSSTCPTLLDPSLLNCTCDSFNSDETGVCAIWQQAIQDSQGPGVITVLEGSGDIRLDRFIQDQTPVEHVIPAEVVRLDWNSSSRSLKVLGGAPDNVLSIPGFEYAVDFARDVENGFLYTIEYETDTLSLYSWLNGNASPVLMERRANNEHRFRFLHAFENEENRSVQLSHICGLSVLEDKNATAVLPAVGCLQEDGVVDNAAMDYSASNDSALLNITVGWWDMRSSAFSSPMMVWNNFSSGQVSCNLTCTYSRLQNVVECPENSFLTEIEQAAISDQTNMLGAAFLTIPYCVRDTIWETDTTRTSRFTLRAAMIRYNLEVEALQFDDCLNSGLFLTDQLSQIRNQDALPSQQVSIELWFSIEATNIRKFAGLVSTRDGYFDRSGWSIVYSVNHVNSQKLSVTFVWTLNTNRSSSSMGTSEVNFTQTINRGEWKHLVCSYDSKFLQIFLDGENVMNESACILPQCGNIFYSDGPFSIGTFVDRRYSSNFPHVGAIKSLRVFSRSLSAEQVRYLYLRYAEVLSASPTIPMLEKEQNDHWYAIETDVDPSDNLKVFNPPHVNFTVTGSFTLGSLYLCEFSYTLTNGSSMAQASIARADSSDRIRCLSPPWTLGYRNTMLSVSILNQTNGVTFRLWQRLSLSWSCRTLFNATFSARQFGMPTTNFTFFPPLPVYSLNHSSRFEYRELLDAISFSAESHFEFLYGVRKITRATLGNQSYLLVARDWNGLSSTASSAVFSVTYEEPRFRLQLVQEIHIQGAQMLEFATFTSPSNATIGVLIAVNLLGKTLVYKADSEDSLHVNETNFLELHGPGAAAVDVFTWGGRDYLAVADKTNGDASGVHTFGFPINATHSVFDQQSSDLAAHVTALPDGSLSASALQPLPVRGGADLVSHMKSGGSMILIFGSLSSDTVTVVDLEHPLEQLQTLIGLGLISFQVFQQGNDKYLLVFARERSYLYRWNGFFFEHELSESTKPKDVAVGQEIDGLRPLSTTLYIQHAYYIVSYGYLNSSLSIGLYKGVSDFVEKMEGPFAVKVRPGPGRSIVVLSRYSNSLAVFDHVLSSASLVYLGGHSFDNQIVDFAFSPDGDFLYAISHMPGALHVFAVNGSTRLVLLQSLHAYDVSKGMGPRAYGLGGAVSVDASENFVAVGGSVDDALVLLARFSNGTVEVIDFALSGFNDIPSFHRLNAHPKELLSRTPGLSSSPGADFALLSDGIYRSSASSLVSASDLCVFSSMTRTHLLVAVTEIGHKSQFGGVAAYVWLSDKSEFVLDQWLEHPLPSDPSRQVRDYGATSVTHFEVLQDNSLRHYIAVGSSFCDDVDRLCTSLYVYDEASRNFSFFGSLPQVSEYPDTHVSKVEAFFHAGAVYVFVAVYWQPRPARVDHFATQSVLYRFSPGYKLTPLARDLEFQRVHTFKTFGASDFSVWRLTASQELLLLVANFFGPDGVPDGTVEIYTFDPSRVEAVRHVQTIPAQGVVDLELFHVPDVGDLLAVSSRQVREALVRGDLEAFDAMSVVYQWDPELVSESSLGMWKKFQAIGEELWTVPQANSSQEAQDLFCNGRCEVHGGVRSLLRLRGVTAMRAFSVEEEIYLAVSQSICDRFQPAQDCLLEGPQPRSGIFQFNKQTGRFEEISSSPTSGFLQSDYGSVGTRTSREQAEGKSIDRNATEQALRMNLGRARKMEYEVIGGRGYLVTCSASNGVELYEWRFSSHRIANANSVLLSESSAASALVFVSSLYEAAVKTYELVSNYHDDVGLVPSAFGSRRLVELASSSFMANDVNILTRPVTWCRMKSVVDGDRLLVELRHFMPNREYPCAAFDPLPPPLGPTDAVQRNAAACQRLSFKVEVVGAGQSLFASSPLVNETDGSLRLALAPFQHGVASFQVNIQDSGLTNSVGALRLITINVVPIPRPTFLVPDPNVQVSAAPGLLLVPFASQLRFLNGSGQGAYWAFTSDADQTFVSSVRLEVNGSEGVAHLNFTSLSIWKGVVTVQLSGLRLVSNLSLGAFQSPATSFFINLISSNEHFCSSLPALELQEGQGLAEEAFCLSPGDRDLQFQLTSCSPPPHSAYNICSLISVTPSGVVQVGPTADLVPLTLTLYKVNASSFLNGAASVRVEVLNSSIAGSQRIPRSRDVIIHPVSTAPKVDVRQRVLNLIAETEMTVYSMTGVFEVQVPPDERDKVFVFHVVSSSFAPAQIHMTADGNVSFLATFAGCGRETITFVVREANSTVNETSSPPVTLTFNIHASLSLIRFAVKPQVAVIAEAAVNVSLVEKLYDSTYCGDLNWKFAVQFSTANYGLLDGDPTVDEWGNLLLKVLPGQFGLLAVNVSAMISFPDFSPQNFYQLGVTGSSSVYLLPPPRVSSISPAFGPRSGGTWITISGQSFRVPSYEEKLSVLVGGADCPVLSWSVNRIVCITPPGADEQQVDLLLVSQLGEFTRRTEGGASFFFLDVFMAYSLPQSDQSSLLAFSQGRRLLAFGNFSLPGRINAVQLFGQQLFVGGTFRNVAARDGTANHLVMWDGNALSHLGLGLDGAISTMSVVNSFLVVGGTFSTVYTVEGRAWRCGGLAQWDGATWSCVGGATVDGHVAVAYTSENVLYVGGPFGALGAGSSCGGLAMFNGSWACPWGRVRMGEVNVIARWRDSLVVGGSFRGIGGSDVSRIARWLGGKWLPMGDIQGNVYALAAGKSFLYVGGKFSTTDGRVENFGIFTSGLLKPAPVVGMLGAAVFTFTYSSSCLLLGGAFEQHAAALCEQGDNFEWNYTLGVGGPASASCSL</sequence>
<evidence type="ECO:0000259" key="6">
    <source>
        <dbReference type="PROSITE" id="PS01180"/>
    </source>
</evidence>
<dbReference type="EMBL" id="JH992982">
    <property type="protein sequence ID" value="EKX49401.1"/>
    <property type="molecule type" value="Genomic_DNA"/>
</dbReference>